<evidence type="ECO:0000256" key="11">
    <source>
        <dbReference type="ARBA" id="ARBA00022989"/>
    </source>
</evidence>
<feature type="transmembrane region" description="Helical" evidence="15">
    <location>
        <begin position="36"/>
        <end position="66"/>
    </location>
</feature>
<dbReference type="GO" id="GO:0046872">
    <property type="term" value="F:metal ion binding"/>
    <property type="evidence" value="ECO:0007669"/>
    <property type="project" value="UniProtKB-KW"/>
</dbReference>
<evidence type="ECO:0000313" key="17">
    <source>
        <dbReference type="Proteomes" id="UP000334923"/>
    </source>
</evidence>
<comment type="function">
    <text evidence="14">Involved in mercury resistance. Probably transfers a mercuric ion from the periplasmic Hg(2+)-binding protein MerP to the cytoplasmic mercuric reductase MerA.</text>
</comment>
<dbReference type="AlphaFoldDB" id="A0A5E6MDP9"/>
<keyword evidence="5" id="KW-0475">Mercuric resistance</keyword>
<keyword evidence="6" id="KW-1003">Cell membrane</keyword>
<evidence type="ECO:0000256" key="5">
    <source>
        <dbReference type="ARBA" id="ARBA00022466"/>
    </source>
</evidence>
<evidence type="ECO:0000256" key="12">
    <source>
        <dbReference type="ARBA" id="ARBA00023136"/>
    </source>
</evidence>
<sequence>MILDAVVEYGVRVERMRKEAGKEKAVSEEKRGRGALAAAGLAALLASGCCLGPLVLVALGFSSAWIGNLTVLEPYRPIFIGMALVALFFAWRAIFGSGASCKAEEVCAAPRATKVYKILFWLVAALVLVALGFPYVLPLLP</sequence>
<keyword evidence="11 15" id="KW-1133">Transmembrane helix</keyword>
<evidence type="ECO:0000256" key="4">
    <source>
        <dbReference type="ARBA" id="ARBA00022448"/>
    </source>
</evidence>
<name>A0A5E6MDP9_9BACT</name>
<evidence type="ECO:0000256" key="3">
    <source>
        <dbReference type="ARBA" id="ARBA00017053"/>
    </source>
</evidence>
<keyword evidence="10" id="KW-0476">Mercury</keyword>
<evidence type="ECO:0000256" key="9">
    <source>
        <dbReference type="ARBA" id="ARBA00022723"/>
    </source>
</evidence>
<dbReference type="Proteomes" id="UP000334923">
    <property type="component" value="Unassembled WGS sequence"/>
</dbReference>
<keyword evidence="9" id="KW-0479">Metal-binding</keyword>
<dbReference type="EMBL" id="CABFVA020000065">
    <property type="protein sequence ID" value="VVM06401.1"/>
    <property type="molecule type" value="Genomic_DNA"/>
</dbReference>
<comment type="subcellular location">
    <subcellularLocation>
        <location evidence="1">Cell inner membrane</location>
        <topology evidence="1">Multi-pass membrane protein</topology>
    </subcellularLocation>
</comment>
<keyword evidence="7" id="KW-0997">Cell inner membrane</keyword>
<protein>
    <recommendedName>
        <fullName evidence="3">Mercuric transport protein MerT</fullName>
    </recommendedName>
    <alternativeName>
        <fullName evidence="13">Mercury ion transport protein</fullName>
    </alternativeName>
</protein>
<evidence type="ECO:0000256" key="13">
    <source>
        <dbReference type="ARBA" id="ARBA00030934"/>
    </source>
</evidence>
<evidence type="ECO:0000256" key="6">
    <source>
        <dbReference type="ARBA" id="ARBA00022475"/>
    </source>
</evidence>
<evidence type="ECO:0000256" key="2">
    <source>
        <dbReference type="ARBA" id="ARBA00008224"/>
    </source>
</evidence>
<dbReference type="GO" id="GO:0015097">
    <property type="term" value="F:mercury ion transmembrane transporter activity"/>
    <property type="evidence" value="ECO:0007669"/>
    <property type="project" value="InterPro"/>
</dbReference>
<dbReference type="InterPro" id="IPR003457">
    <property type="entry name" value="Transprt_MerT"/>
</dbReference>
<evidence type="ECO:0000256" key="8">
    <source>
        <dbReference type="ARBA" id="ARBA00022692"/>
    </source>
</evidence>
<evidence type="ECO:0000256" key="15">
    <source>
        <dbReference type="SAM" id="Phobius"/>
    </source>
</evidence>
<keyword evidence="12 15" id="KW-0472">Membrane</keyword>
<evidence type="ECO:0000313" key="16">
    <source>
        <dbReference type="EMBL" id="VVM06401.1"/>
    </source>
</evidence>
<dbReference type="GO" id="GO:0005886">
    <property type="term" value="C:plasma membrane"/>
    <property type="evidence" value="ECO:0007669"/>
    <property type="project" value="UniProtKB-SubCell"/>
</dbReference>
<evidence type="ECO:0000256" key="14">
    <source>
        <dbReference type="ARBA" id="ARBA00045720"/>
    </source>
</evidence>
<comment type="similarity">
    <text evidence="2">Belongs to the MerT family.</text>
</comment>
<keyword evidence="4" id="KW-0813">Transport</keyword>
<dbReference type="NCBIfam" id="NF010314">
    <property type="entry name" value="PRK13751.2"/>
    <property type="match status" value="1"/>
</dbReference>
<gene>
    <name evidence="16" type="ORF">MAMT_01190</name>
</gene>
<evidence type="ECO:0000256" key="7">
    <source>
        <dbReference type="ARBA" id="ARBA00022519"/>
    </source>
</evidence>
<organism evidence="16 17">
    <name type="scientific">Methylacidimicrobium tartarophylax</name>
    <dbReference type="NCBI Taxonomy" id="1041768"/>
    <lineage>
        <taxon>Bacteria</taxon>
        <taxon>Pseudomonadati</taxon>
        <taxon>Verrucomicrobiota</taxon>
        <taxon>Methylacidimicrobium</taxon>
    </lineage>
</organism>
<keyword evidence="17" id="KW-1185">Reference proteome</keyword>
<dbReference type="Pfam" id="PF02411">
    <property type="entry name" value="MerT"/>
    <property type="match status" value="1"/>
</dbReference>
<evidence type="ECO:0000256" key="10">
    <source>
        <dbReference type="ARBA" id="ARBA00022914"/>
    </source>
</evidence>
<proteinExistence type="inferred from homology"/>
<feature type="transmembrane region" description="Helical" evidence="15">
    <location>
        <begin position="78"/>
        <end position="95"/>
    </location>
</feature>
<evidence type="ECO:0000256" key="1">
    <source>
        <dbReference type="ARBA" id="ARBA00004429"/>
    </source>
</evidence>
<accession>A0A5E6MDP9</accession>
<keyword evidence="8 15" id="KW-0812">Transmembrane</keyword>
<reference evidence="16 17" key="1">
    <citation type="submission" date="2019-09" db="EMBL/GenBank/DDBJ databases">
        <authorList>
            <person name="Cremers G."/>
        </authorList>
    </citation>
    <scope>NUCLEOTIDE SEQUENCE [LARGE SCALE GENOMIC DNA]</scope>
    <source>
        <strain evidence="16">4A</strain>
    </source>
</reference>
<feature type="transmembrane region" description="Helical" evidence="15">
    <location>
        <begin position="115"/>
        <end position="137"/>
    </location>
</feature>